<evidence type="ECO:0000256" key="3">
    <source>
        <dbReference type="ARBA" id="ARBA00048488"/>
    </source>
</evidence>
<dbReference type="EC" id="1.8.4.12" evidence="1"/>
<evidence type="ECO:0000259" key="4">
    <source>
        <dbReference type="PROSITE" id="PS51790"/>
    </source>
</evidence>
<dbReference type="RefSeq" id="WP_260795574.1">
    <property type="nucleotide sequence ID" value="NZ_CP093313.1"/>
</dbReference>
<dbReference type="InterPro" id="IPR002579">
    <property type="entry name" value="Met_Sox_Rdtase_MsrB_dom"/>
</dbReference>
<keyword evidence="6" id="KW-1185">Reference proteome</keyword>
<dbReference type="GO" id="GO:0006979">
    <property type="term" value="P:response to oxidative stress"/>
    <property type="evidence" value="ECO:0007669"/>
    <property type="project" value="InterPro"/>
</dbReference>
<protein>
    <recommendedName>
        <fullName evidence="1">peptide-methionine (R)-S-oxide reductase</fullName>
        <ecNumber evidence="1">1.8.4.12</ecNumber>
    </recommendedName>
</protein>
<dbReference type="Pfam" id="PF01641">
    <property type="entry name" value="SelR"/>
    <property type="match status" value="1"/>
</dbReference>
<dbReference type="NCBIfam" id="TIGR00357">
    <property type="entry name" value="peptide-methionine (R)-S-oxide reductase MsrB"/>
    <property type="match status" value="1"/>
</dbReference>
<dbReference type="PROSITE" id="PS51790">
    <property type="entry name" value="MSRB"/>
    <property type="match status" value="1"/>
</dbReference>
<comment type="catalytic activity">
    <reaction evidence="3">
        <text>L-methionyl-[protein] + [thioredoxin]-disulfide + H2O = L-methionyl-(R)-S-oxide-[protein] + [thioredoxin]-dithiol</text>
        <dbReference type="Rhea" id="RHEA:24164"/>
        <dbReference type="Rhea" id="RHEA-COMP:10698"/>
        <dbReference type="Rhea" id="RHEA-COMP:10700"/>
        <dbReference type="Rhea" id="RHEA-COMP:12313"/>
        <dbReference type="Rhea" id="RHEA-COMP:12314"/>
        <dbReference type="ChEBI" id="CHEBI:15377"/>
        <dbReference type="ChEBI" id="CHEBI:16044"/>
        <dbReference type="ChEBI" id="CHEBI:29950"/>
        <dbReference type="ChEBI" id="CHEBI:45764"/>
        <dbReference type="ChEBI" id="CHEBI:50058"/>
        <dbReference type="EC" id="1.8.4.12"/>
    </reaction>
</comment>
<dbReference type="Proteomes" id="UP001059380">
    <property type="component" value="Chromosome"/>
</dbReference>
<feature type="domain" description="MsrB" evidence="4">
    <location>
        <begin position="84"/>
        <end position="206"/>
    </location>
</feature>
<dbReference type="InterPro" id="IPR028427">
    <property type="entry name" value="Met_Sox_Rdtase_MsrB"/>
</dbReference>
<dbReference type="InterPro" id="IPR006311">
    <property type="entry name" value="TAT_signal"/>
</dbReference>
<evidence type="ECO:0000313" key="6">
    <source>
        <dbReference type="Proteomes" id="UP001059380"/>
    </source>
</evidence>
<dbReference type="InterPro" id="IPR011057">
    <property type="entry name" value="Mss4-like_sf"/>
</dbReference>
<dbReference type="GO" id="GO:0005737">
    <property type="term" value="C:cytoplasm"/>
    <property type="evidence" value="ECO:0007669"/>
    <property type="project" value="TreeGrafter"/>
</dbReference>
<dbReference type="EMBL" id="CP093313">
    <property type="protein sequence ID" value="UWZ85941.1"/>
    <property type="molecule type" value="Genomic_DNA"/>
</dbReference>
<accession>A0A9J7BXL4</accession>
<dbReference type="KEGG" id="orp:MOP44_08345"/>
<reference evidence="5" key="1">
    <citation type="submission" date="2021-04" db="EMBL/GenBank/DDBJ databases">
        <title>Phylogenetic analysis of Acidobacteriaceae.</title>
        <authorList>
            <person name="Qiu L."/>
            <person name="Zhang Q."/>
        </authorList>
    </citation>
    <scope>NUCLEOTIDE SEQUENCE</scope>
    <source>
        <strain evidence="5">DSM 25168</strain>
    </source>
</reference>
<dbReference type="GO" id="GO:0030091">
    <property type="term" value="P:protein repair"/>
    <property type="evidence" value="ECO:0007669"/>
    <property type="project" value="InterPro"/>
</dbReference>
<evidence type="ECO:0000313" key="5">
    <source>
        <dbReference type="EMBL" id="UWZ85941.1"/>
    </source>
</evidence>
<name>A0A9J7BXL4_9BACT</name>
<dbReference type="AlphaFoldDB" id="A0A9J7BXL4"/>
<dbReference type="PANTHER" id="PTHR10173:SF57">
    <property type="entry name" value="PEPTIDE-METHIONINE (R)-S-OXIDE REDUCTASE"/>
    <property type="match status" value="1"/>
</dbReference>
<dbReference type="SUPFAM" id="SSF51316">
    <property type="entry name" value="Mss4-like"/>
    <property type="match status" value="1"/>
</dbReference>
<dbReference type="PROSITE" id="PS51318">
    <property type="entry name" value="TAT"/>
    <property type="match status" value="1"/>
</dbReference>
<sequence length="206" mass="22475">MQHLGITADAPISAESGSLSRRLFIFGGAAAASGLAFFSLRRGTVAPAEPLRADEGPREVTIALIGADGSKKGTQTLPRLIRTDTEWRRLLSRDAYWVMRHADTERPFTGALLHEERRGIFRCAGCDLPLFSSRAKFDSGTGWPSFWEAIAPENIVETPDGSEMVVRTAVSCRLCDGHLGHVFDDGPKPTGLRFCMNSVALRFLPS</sequence>
<keyword evidence="2 5" id="KW-0560">Oxidoreductase</keyword>
<dbReference type="GO" id="GO:0033743">
    <property type="term" value="F:peptide-methionine (R)-S-oxide reductase activity"/>
    <property type="evidence" value="ECO:0007669"/>
    <property type="project" value="UniProtKB-EC"/>
</dbReference>
<organism evidence="5 6">
    <name type="scientific">Occallatibacter riparius</name>
    <dbReference type="NCBI Taxonomy" id="1002689"/>
    <lineage>
        <taxon>Bacteria</taxon>
        <taxon>Pseudomonadati</taxon>
        <taxon>Acidobacteriota</taxon>
        <taxon>Terriglobia</taxon>
        <taxon>Terriglobales</taxon>
        <taxon>Acidobacteriaceae</taxon>
        <taxon>Occallatibacter</taxon>
    </lineage>
</organism>
<dbReference type="Gene3D" id="2.170.150.20">
    <property type="entry name" value="Peptide methionine sulfoxide reductase"/>
    <property type="match status" value="1"/>
</dbReference>
<gene>
    <name evidence="5" type="primary">msrB</name>
    <name evidence="5" type="ORF">MOP44_08345</name>
</gene>
<proteinExistence type="predicted"/>
<evidence type="ECO:0000256" key="1">
    <source>
        <dbReference type="ARBA" id="ARBA00012499"/>
    </source>
</evidence>
<evidence type="ECO:0000256" key="2">
    <source>
        <dbReference type="ARBA" id="ARBA00023002"/>
    </source>
</evidence>
<dbReference type="PANTHER" id="PTHR10173">
    <property type="entry name" value="METHIONINE SULFOXIDE REDUCTASE"/>
    <property type="match status" value="1"/>
</dbReference>